<keyword evidence="2" id="KW-1185">Reference proteome</keyword>
<dbReference type="KEGG" id="fer:FNB15_06220"/>
<dbReference type="OrthoDB" id="8478543at2"/>
<accession>A0A516GZF4</accession>
<dbReference type="Proteomes" id="UP000317496">
    <property type="component" value="Chromosome"/>
</dbReference>
<reference evidence="1 2" key="1">
    <citation type="submission" date="2019-07" db="EMBL/GenBank/DDBJ databases">
        <title>Genome sequencing for Ferrovibrio sp. K5.</title>
        <authorList>
            <person name="Park S.-J."/>
        </authorList>
    </citation>
    <scope>NUCLEOTIDE SEQUENCE [LARGE SCALE GENOMIC DNA]</scope>
    <source>
        <strain evidence="1 2">K5</strain>
    </source>
</reference>
<dbReference type="Pfam" id="PF07310">
    <property type="entry name" value="PAS_5"/>
    <property type="match status" value="1"/>
</dbReference>
<organism evidence="1 2">
    <name type="scientific">Ferrovibrio terrae</name>
    <dbReference type="NCBI Taxonomy" id="2594003"/>
    <lineage>
        <taxon>Bacteria</taxon>
        <taxon>Pseudomonadati</taxon>
        <taxon>Pseudomonadota</taxon>
        <taxon>Alphaproteobacteria</taxon>
        <taxon>Rhodospirillales</taxon>
        <taxon>Rhodospirillaceae</taxon>
        <taxon>Ferrovibrio</taxon>
    </lineage>
</organism>
<gene>
    <name evidence="1" type="ORF">FNB15_06220</name>
</gene>
<name>A0A516GZF4_9PROT</name>
<evidence type="ECO:0000313" key="2">
    <source>
        <dbReference type="Proteomes" id="UP000317496"/>
    </source>
</evidence>
<protein>
    <submittedName>
        <fullName evidence="1">PAS domain-containing protein</fullName>
    </submittedName>
</protein>
<proteinExistence type="predicted"/>
<evidence type="ECO:0000313" key="1">
    <source>
        <dbReference type="EMBL" id="QDO96897.1"/>
    </source>
</evidence>
<dbReference type="AlphaFoldDB" id="A0A516GZF4"/>
<sequence length="203" mass="22411">MPERLLRFASLTTARGWLNHPVSHQLVDHYIALRQQAGGLPAKSAIEPGRLKACLPHMVVMDCDIPAEPHYRLAGEAYIQLLGTNPTGRPYLDFVPKERHASASAAYVACMTHDCGMLTRLITTNRFGHEVVCEVVNLPVSDDAAPGRPRYLYVTLVPEGEAGWDMQETGFSQYREVRERAFVDLGSGVPLQFVGRTVEPAAV</sequence>
<dbReference type="InterPro" id="IPR009922">
    <property type="entry name" value="DUF1457"/>
</dbReference>
<dbReference type="EMBL" id="CP041636">
    <property type="protein sequence ID" value="QDO96897.1"/>
    <property type="molecule type" value="Genomic_DNA"/>
</dbReference>
<dbReference type="RefSeq" id="WP_144067878.1">
    <property type="nucleotide sequence ID" value="NZ_CP041636.1"/>
</dbReference>